<dbReference type="Gene3D" id="2.40.70.10">
    <property type="entry name" value="Acid Proteases"/>
    <property type="match status" value="2"/>
</dbReference>
<reference evidence="4 5" key="2">
    <citation type="journal article" date="2017" name="Genome Biol.">
        <title>New reference genome sequences of hot pepper reveal the massive evolution of plant disease-resistance genes by retroduplication.</title>
        <authorList>
            <person name="Kim S."/>
            <person name="Park J."/>
            <person name="Yeom S.I."/>
            <person name="Kim Y.M."/>
            <person name="Seo E."/>
            <person name="Kim K.T."/>
            <person name="Kim M.S."/>
            <person name="Lee J.M."/>
            <person name="Cheong K."/>
            <person name="Shin H.S."/>
            <person name="Kim S.B."/>
            <person name="Han K."/>
            <person name="Lee J."/>
            <person name="Park M."/>
            <person name="Lee H.A."/>
            <person name="Lee H.Y."/>
            <person name="Lee Y."/>
            <person name="Oh S."/>
            <person name="Lee J.H."/>
            <person name="Choi E."/>
            <person name="Choi E."/>
            <person name="Lee S.E."/>
            <person name="Jeon J."/>
            <person name="Kim H."/>
            <person name="Choi G."/>
            <person name="Song H."/>
            <person name="Lee J."/>
            <person name="Lee S.C."/>
            <person name="Kwon J.K."/>
            <person name="Lee H.Y."/>
            <person name="Koo N."/>
            <person name="Hong Y."/>
            <person name="Kim R.W."/>
            <person name="Kang W.H."/>
            <person name="Huh J.H."/>
            <person name="Kang B.C."/>
            <person name="Yang T.J."/>
            <person name="Lee Y.H."/>
            <person name="Bennetzen J.L."/>
            <person name="Choi D."/>
        </authorList>
    </citation>
    <scope>NUCLEOTIDE SEQUENCE [LARGE SCALE GENOMIC DNA]</scope>
    <source>
        <strain evidence="5">cv. CM334</strain>
    </source>
</reference>
<dbReference type="STRING" id="4072.A0A2G2YZB9"/>
<feature type="domain" description="Peptidase A1" evidence="3">
    <location>
        <begin position="97"/>
        <end position="446"/>
    </location>
</feature>
<evidence type="ECO:0000313" key="4">
    <source>
        <dbReference type="EMBL" id="PHT75110.1"/>
    </source>
</evidence>
<dbReference type="InterPro" id="IPR021109">
    <property type="entry name" value="Peptidase_aspartic_dom_sf"/>
</dbReference>
<dbReference type="PROSITE" id="PS51767">
    <property type="entry name" value="PEPTIDASE_A1"/>
    <property type="match status" value="1"/>
</dbReference>
<dbReference type="InterPro" id="IPR001461">
    <property type="entry name" value="Aspartic_peptidase_A1"/>
</dbReference>
<comment type="similarity">
    <text evidence="1">Belongs to the peptidase A1 family.</text>
</comment>
<accession>A0A2G2YZB9</accession>
<proteinExistence type="inferred from homology"/>
<dbReference type="InterPro" id="IPR032861">
    <property type="entry name" value="TAXi_N"/>
</dbReference>
<comment type="caution">
    <text evidence="4">The sequence shown here is derived from an EMBL/GenBank/DDBJ whole genome shotgun (WGS) entry which is preliminary data.</text>
</comment>
<dbReference type="GO" id="GO:0004190">
    <property type="term" value="F:aspartic-type endopeptidase activity"/>
    <property type="evidence" value="ECO:0007669"/>
    <property type="project" value="InterPro"/>
</dbReference>
<dbReference type="Pfam" id="PF14541">
    <property type="entry name" value="TAXi_C"/>
    <property type="match status" value="1"/>
</dbReference>
<dbReference type="Pfam" id="PF14543">
    <property type="entry name" value="TAXi_N"/>
    <property type="match status" value="1"/>
</dbReference>
<dbReference type="GO" id="GO:0006508">
    <property type="term" value="P:proteolysis"/>
    <property type="evidence" value="ECO:0007669"/>
    <property type="project" value="InterPro"/>
</dbReference>
<organism evidence="4 5">
    <name type="scientific">Capsicum annuum</name>
    <name type="common">Capsicum pepper</name>
    <dbReference type="NCBI Taxonomy" id="4072"/>
    <lineage>
        <taxon>Eukaryota</taxon>
        <taxon>Viridiplantae</taxon>
        <taxon>Streptophyta</taxon>
        <taxon>Embryophyta</taxon>
        <taxon>Tracheophyta</taxon>
        <taxon>Spermatophyta</taxon>
        <taxon>Magnoliopsida</taxon>
        <taxon>eudicotyledons</taxon>
        <taxon>Gunneridae</taxon>
        <taxon>Pentapetalae</taxon>
        <taxon>asterids</taxon>
        <taxon>lamiids</taxon>
        <taxon>Solanales</taxon>
        <taxon>Solanaceae</taxon>
        <taxon>Solanoideae</taxon>
        <taxon>Capsiceae</taxon>
        <taxon>Capsicum</taxon>
    </lineage>
</organism>
<feature type="active site" evidence="2">
    <location>
        <position position="115"/>
    </location>
</feature>
<evidence type="ECO:0000256" key="2">
    <source>
        <dbReference type="PIRSR" id="PIRSR601461-1"/>
    </source>
</evidence>
<dbReference type="SUPFAM" id="SSF50630">
    <property type="entry name" value="Acid proteases"/>
    <property type="match status" value="1"/>
</dbReference>
<dbReference type="PANTHER" id="PTHR13683:SF850">
    <property type="entry name" value="PEPTIDASE A1 DOMAIN-CONTAINING PROTEIN"/>
    <property type="match status" value="1"/>
</dbReference>
<dbReference type="PANTHER" id="PTHR13683">
    <property type="entry name" value="ASPARTYL PROTEASES"/>
    <property type="match status" value="1"/>
</dbReference>
<dbReference type="AlphaFoldDB" id="A0A2G2YZB9"/>
<dbReference type="EMBL" id="AYRZ02000007">
    <property type="protein sequence ID" value="PHT75110.1"/>
    <property type="molecule type" value="Genomic_DNA"/>
</dbReference>
<dbReference type="InterPro" id="IPR033121">
    <property type="entry name" value="PEPTIDASE_A1"/>
</dbReference>
<name>A0A2G2YZB9_CAPAN</name>
<reference evidence="4 5" key="1">
    <citation type="journal article" date="2014" name="Nat. Genet.">
        <title>Genome sequence of the hot pepper provides insights into the evolution of pungency in Capsicum species.</title>
        <authorList>
            <person name="Kim S."/>
            <person name="Park M."/>
            <person name="Yeom S.I."/>
            <person name="Kim Y.M."/>
            <person name="Lee J.M."/>
            <person name="Lee H.A."/>
            <person name="Seo E."/>
            <person name="Choi J."/>
            <person name="Cheong K."/>
            <person name="Kim K.T."/>
            <person name="Jung K."/>
            <person name="Lee G.W."/>
            <person name="Oh S.K."/>
            <person name="Bae C."/>
            <person name="Kim S.B."/>
            <person name="Lee H.Y."/>
            <person name="Kim S.Y."/>
            <person name="Kim M.S."/>
            <person name="Kang B.C."/>
            <person name="Jo Y.D."/>
            <person name="Yang H.B."/>
            <person name="Jeong H.J."/>
            <person name="Kang W.H."/>
            <person name="Kwon J.K."/>
            <person name="Shin C."/>
            <person name="Lim J.Y."/>
            <person name="Park J.H."/>
            <person name="Huh J.H."/>
            <person name="Kim J.S."/>
            <person name="Kim B.D."/>
            <person name="Cohen O."/>
            <person name="Paran I."/>
            <person name="Suh M.C."/>
            <person name="Lee S.B."/>
            <person name="Kim Y.K."/>
            <person name="Shin Y."/>
            <person name="Noh S.J."/>
            <person name="Park J."/>
            <person name="Seo Y.S."/>
            <person name="Kwon S.Y."/>
            <person name="Kim H.A."/>
            <person name="Park J.M."/>
            <person name="Kim H.J."/>
            <person name="Choi S.B."/>
            <person name="Bosland P.W."/>
            <person name="Reeves G."/>
            <person name="Jo S.H."/>
            <person name="Lee B.W."/>
            <person name="Cho H.T."/>
            <person name="Choi H.S."/>
            <person name="Lee M.S."/>
            <person name="Yu Y."/>
            <person name="Do Choi Y."/>
            <person name="Park B.S."/>
            <person name="van Deynze A."/>
            <person name="Ashrafi H."/>
            <person name="Hill T."/>
            <person name="Kim W.T."/>
            <person name="Pai H.S."/>
            <person name="Ahn H.K."/>
            <person name="Yeam I."/>
            <person name="Giovannoni J.J."/>
            <person name="Rose J.K."/>
            <person name="Sorensen I."/>
            <person name="Lee S.J."/>
            <person name="Kim R.W."/>
            <person name="Choi I.Y."/>
            <person name="Choi B.S."/>
            <person name="Lim J.S."/>
            <person name="Lee Y.H."/>
            <person name="Choi D."/>
        </authorList>
    </citation>
    <scope>NUCLEOTIDE SEQUENCE [LARGE SCALE GENOMIC DNA]</scope>
    <source>
        <strain evidence="5">cv. CM334</strain>
    </source>
</reference>
<feature type="active site" evidence="2">
    <location>
        <position position="326"/>
    </location>
</feature>
<protein>
    <recommendedName>
        <fullName evidence="3">Peptidase A1 domain-containing protein</fullName>
    </recommendedName>
</protein>
<evidence type="ECO:0000256" key="1">
    <source>
        <dbReference type="ARBA" id="ARBA00007447"/>
    </source>
</evidence>
<sequence>MEARKRFMSIDLTKLPDPPRPSYTFTLFSRDLFKKSKYKDYDSLLESKLSRSQAGVSHLASIFGNGNSIGANGNLTSKSADVKVPETTSTHYINGEYVASFTIGGEQIKSYLLIDTGSDLIWWQCKPCTEGGCYDQDDPIYNEGKSGTHEKLDCIAKSESCFTSNHIKCKQSTRACVYDVTYADKSRTRGWIVEDVITFVLDQNQERILFGCGKDQTSGDASFSHEYAGIAGLGRRVLTGGYTLPSQFQADIISMCLPGLYSGSATISFHTTPFDQRISAEILPNPAYPYVYFINLYKLFINNKEIPLNPSIRNFRNDIDGGCVVDTGTILTTFPRDLYNVFRDTFRQEVQDFSLVDDPTGGSDTCCKVDPGVSPHFPDVLMYFDNEDPDNVLILSQQRVVFLVRGLFCLAFGAWDERFTIIGSYNLEVHLSFRNPGYASFTKDMRVLTKSHEPRAVVSGPSPTTPYDVDLRDDMFDEDDMLDMF</sequence>
<evidence type="ECO:0000259" key="3">
    <source>
        <dbReference type="PROSITE" id="PS51767"/>
    </source>
</evidence>
<dbReference type="InterPro" id="IPR032799">
    <property type="entry name" value="TAXi_C"/>
</dbReference>
<evidence type="ECO:0000313" key="5">
    <source>
        <dbReference type="Proteomes" id="UP000222542"/>
    </source>
</evidence>
<dbReference type="Gramene" id="PHT75110">
    <property type="protein sequence ID" value="PHT75110"/>
    <property type="gene ID" value="T459_18632"/>
</dbReference>
<gene>
    <name evidence="4" type="ORF">T459_18632</name>
</gene>
<keyword evidence="5" id="KW-1185">Reference proteome</keyword>
<dbReference type="Proteomes" id="UP000222542">
    <property type="component" value="Unassembled WGS sequence"/>
</dbReference>